<accession>A0A7S3DXP9</accession>
<evidence type="ECO:0000256" key="1">
    <source>
        <dbReference type="SAM" id="Phobius"/>
    </source>
</evidence>
<name>A0A7S3DXP9_9STRA</name>
<reference evidence="2" key="1">
    <citation type="submission" date="2021-01" db="EMBL/GenBank/DDBJ databases">
        <authorList>
            <person name="Corre E."/>
            <person name="Pelletier E."/>
            <person name="Niang G."/>
            <person name="Scheremetjew M."/>
            <person name="Finn R."/>
            <person name="Kale V."/>
            <person name="Holt S."/>
            <person name="Cochrane G."/>
            <person name="Meng A."/>
            <person name="Brown T."/>
            <person name="Cohen L."/>
        </authorList>
    </citation>
    <scope>NUCLEOTIDE SEQUENCE</scope>
    <source>
        <strain evidence="2">CCMP125</strain>
    </source>
</reference>
<evidence type="ECO:0000313" key="2">
    <source>
        <dbReference type="EMBL" id="CAD9993405.1"/>
    </source>
</evidence>
<gene>
    <name evidence="2" type="ORF">APAL1065_LOCUS26357</name>
</gene>
<keyword evidence="1" id="KW-0472">Membrane</keyword>
<feature type="transmembrane region" description="Helical" evidence="1">
    <location>
        <begin position="50"/>
        <end position="72"/>
    </location>
</feature>
<protein>
    <submittedName>
        <fullName evidence="2">Uncharacterized protein</fullName>
    </submittedName>
</protein>
<proteinExistence type="predicted"/>
<dbReference type="AlphaFoldDB" id="A0A7S3DXP9"/>
<sequence length="96" mass="10278">MALLCVLVAGLQAVTHLMVHSDLCKDVLLTVSDPDTNQLLEFDTCSKDTLAYNMTFATIALWMFAGIILGTCGPLTSNAQEKEDAADEENPASTAQ</sequence>
<organism evidence="2">
    <name type="scientific">Entomoneis paludosa</name>
    <dbReference type="NCBI Taxonomy" id="265537"/>
    <lineage>
        <taxon>Eukaryota</taxon>
        <taxon>Sar</taxon>
        <taxon>Stramenopiles</taxon>
        <taxon>Ochrophyta</taxon>
        <taxon>Bacillariophyta</taxon>
        <taxon>Bacillariophyceae</taxon>
        <taxon>Bacillariophycidae</taxon>
        <taxon>Entomoneidaceae</taxon>
        <taxon>Entomoneis</taxon>
    </lineage>
</organism>
<keyword evidence="1" id="KW-0812">Transmembrane</keyword>
<dbReference type="EMBL" id="HBHT01039211">
    <property type="protein sequence ID" value="CAD9993405.1"/>
    <property type="molecule type" value="Transcribed_RNA"/>
</dbReference>
<keyword evidence="1" id="KW-1133">Transmembrane helix</keyword>